<reference evidence="2 3" key="1">
    <citation type="journal article" date="2018" name="Cell">
        <title>The Chara Genome: Secondary Complexity and Implications for Plant Terrestrialization.</title>
        <authorList>
            <person name="Nishiyama T."/>
            <person name="Sakayama H."/>
            <person name="Vries J.D."/>
            <person name="Buschmann H."/>
            <person name="Saint-Marcoux D."/>
            <person name="Ullrich K.K."/>
            <person name="Haas F.B."/>
            <person name="Vanderstraeten L."/>
            <person name="Becker D."/>
            <person name="Lang D."/>
            <person name="Vosolsobe S."/>
            <person name="Rombauts S."/>
            <person name="Wilhelmsson P.K.I."/>
            <person name="Janitza P."/>
            <person name="Kern R."/>
            <person name="Heyl A."/>
            <person name="Rumpler F."/>
            <person name="Villalobos L.I.A.C."/>
            <person name="Clay J.M."/>
            <person name="Skokan R."/>
            <person name="Toyoda A."/>
            <person name="Suzuki Y."/>
            <person name="Kagoshima H."/>
            <person name="Schijlen E."/>
            <person name="Tajeshwar N."/>
            <person name="Catarino B."/>
            <person name="Hetherington A.J."/>
            <person name="Saltykova A."/>
            <person name="Bonnot C."/>
            <person name="Breuninger H."/>
            <person name="Symeonidi A."/>
            <person name="Radhakrishnan G.V."/>
            <person name="Van Nieuwerburgh F."/>
            <person name="Deforce D."/>
            <person name="Chang C."/>
            <person name="Karol K.G."/>
            <person name="Hedrich R."/>
            <person name="Ulvskov P."/>
            <person name="Glockner G."/>
            <person name="Delwiche C.F."/>
            <person name="Petrasek J."/>
            <person name="Van de Peer Y."/>
            <person name="Friml J."/>
            <person name="Beilby M."/>
            <person name="Dolan L."/>
            <person name="Kohara Y."/>
            <person name="Sugano S."/>
            <person name="Fujiyama A."/>
            <person name="Delaux P.-M."/>
            <person name="Quint M."/>
            <person name="TheiBen G."/>
            <person name="Hagemann M."/>
            <person name="Harholt J."/>
            <person name="Dunand C."/>
            <person name="Zachgo S."/>
            <person name="Langdale J."/>
            <person name="Maumus F."/>
            <person name="Straeten D.V.D."/>
            <person name="Gould S.B."/>
            <person name="Rensing S.A."/>
        </authorList>
    </citation>
    <scope>NUCLEOTIDE SEQUENCE [LARGE SCALE GENOMIC DNA]</scope>
    <source>
        <strain evidence="2 3">S276</strain>
    </source>
</reference>
<name>A0A388LDI0_CHABU</name>
<feature type="compositionally biased region" description="Basic and acidic residues" evidence="1">
    <location>
        <begin position="313"/>
        <end position="328"/>
    </location>
</feature>
<dbReference type="Gramene" id="GBG80272">
    <property type="protein sequence ID" value="GBG80272"/>
    <property type="gene ID" value="CBR_g30638"/>
</dbReference>
<protein>
    <submittedName>
        <fullName evidence="2">Uncharacterized protein</fullName>
    </submittedName>
</protein>
<evidence type="ECO:0000313" key="3">
    <source>
        <dbReference type="Proteomes" id="UP000265515"/>
    </source>
</evidence>
<feature type="region of interest" description="Disordered" evidence="1">
    <location>
        <begin position="167"/>
        <end position="336"/>
    </location>
</feature>
<comment type="caution">
    <text evidence="2">The sequence shown here is derived from an EMBL/GenBank/DDBJ whole genome shotgun (WGS) entry which is preliminary data.</text>
</comment>
<evidence type="ECO:0000313" key="2">
    <source>
        <dbReference type="EMBL" id="GBG80272.1"/>
    </source>
</evidence>
<keyword evidence="3" id="KW-1185">Reference proteome</keyword>
<organism evidence="2 3">
    <name type="scientific">Chara braunii</name>
    <name type="common">Braun's stonewort</name>
    <dbReference type="NCBI Taxonomy" id="69332"/>
    <lineage>
        <taxon>Eukaryota</taxon>
        <taxon>Viridiplantae</taxon>
        <taxon>Streptophyta</taxon>
        <taxon>Charophyceae</taxon>
        <taxon>Charales</taxon>
        <taxon>Characeae</taxon>
        <taxon>Chara</taxon>
    </lineage>
</organism>
<accession>A0A388LDI0</accession>
<evidence type="ECO:0000256" key="1">
    <source>
        <dbReference type="SAM" id="MobiDB-lite"/>
    </source>
</evidence>
<sequence>MGEPETESSFKDENALWMSARVVDRSGPAIGLHQTNPRTSTARLVDPLSSAVGLPQTTITDSATVITTHEQTQRTIDNWMMAECIVFNMMKSEYWDKMMHLLMTALKGFSNLLELERQLNKSWRKVTKASKFLARRHLHELDQATRTMTVEHANKYKVARAIACAPPSIPAKRGRGRPRNEAATRGGTGDEEADDVEGSNLAGGPAPAHVTRKWGRPQKEPVQEEEATQGGTREKEVEDVEGGNLARGPAPARGTTKWGQSQKELVQEEEAAPEGTSNDECGGGGDQKYGSSDKSDGSGDGHDRSGGSDGTDDSGKEDEGERRRERWLFFEGGGRL</sequence>
<dbReference type="EMBL" id="BFEA01000341">
    <property type="protein sequence ID" value="GBG80272.1"/>
    <property type="molecule type" value="Genomic_DNA"/>
</dbReference>
<proteinExistence type="predicted"/>
<gene>
    <name evidence="2" type="ORF">CBR_g30638</name>
</gene>
<feature type="compositionally biased region" description="Basic and acidic residues" evidence="1">
    <location>
        <begin position="291"/>
        <end position="306"/>
    </location>
</feature>
<dbReference type="AlphaFoldDB" id="A0A388LDI0"/>
<dbReference type="Proteomes" id="UP000265515">
    <property type="component" value="Unassembled WGS sequence"/>
</dbReference>